<dbReference type="OrthoDB" id="5465469at2"/>
<dbReference type="AlphaFoldDB" id="A0A9Q2PEW1"/>
<dbReference type="GeneID" id="62643569"/>
<evidence type="ECO:0000313" key="4">
    <source>
        <dbReference type="Proteomes" id="UP000809440"/>
    </source>
</evidence>
<evidence type="ECO:0000313" key="1">
    <source>
        <dbReference type="EMBL" id="MBM2415144.1"/>
    </source>
</evidence>
<dbReference type="Proteomes" id="UP000809440">
    <property type="component" value="Unassembled WGS sequence"/>
</dbReference>
<evidence type="ECO:0000313" key="2">
    <source>
        <dbReference type="EMBL" id="MBM2419788.1"/>
    </source>
</evidence>
<evidence type="ECO:0000313" key="3">
    <source>
        <dbReference type="Proteomes" id="UP000755667"/>
    </source>
</evidence>
<dbReference type="EMBL" id="JAFBXF010000027">
    <property type="protein sequence ID" value="MBM2419788.1"/>
    <property type="molecule type" value="Genomic_DNA"/>
</dbReference>
<organism evidence="1 3">
    <name type="scientific">Marivita cryptomonadis</name>
    <dbReference type="NCBI Taxonomy" id="505252"/>
    <lineage>
        <taxon>Bacteria</taxon>
        <taxon>Pseudomonadati</taxon>
        <taxon>Pseudomonadota</taxon>
        <taxon>Alphaproteobacteria</taxon>
        <taxon>Rhodobacterales</taxon>
        <taxon>Roseobacteraceae</taxon>
        <taxon>Marivita</taxon>
    </lineage>
</organism>
<keyword evidence="4" id="KW-1185">Reference proteome</keyword>
<dbReference type="InterPro" id="IPR029044">
    <property type="entry name" value="Nucleotide-diphossugar_trans"/>
</dbReference>
<gene>
    <name evidence="1" type="ORF">JQX41_22810</name>
    <name evidence="2" type="ORF">JQX48_22695</name>
</gene>
<protein>
    <submittedName>
        <fullName evidence="1">Glycosyltransferase family 2 protein</fullName>
    </submittedName>
</protein>
<proteinExistence type="predicted"/>
<comment type="caution">
    <text evidence="1">The sequence shown here is derived from an EMBL/GenBank/DDBJ whole genome shotgun (WGS) entry which is preliminary data.</text>
</comment>
<sequence length="281" mass="32015">MAVITLSSIPPRFGLIGPTLESLTSQRGVDGVELYLPRTYYRFPDWDGSLPKVPAGVTIHRLDHDYGPASKILGAVDRYHKEDIQLLFCDDDRDYTSGWASGLLSEAERFPNCVIALAGWDIAGFNSRRQFAKPRHQRRSRIWDLDYRMARLRQITSGSRNLTLAEKPARRIIARSGYADIFEGYGGVIVRPNFFDITSFNIPHQAFHVDDIWLSGLMARADIGIWLVASRYEPKTTAADRQYALYHHRESEKGRVELNAAAIDLLREKWGIWGGRRNVHT</sequence>
<dbReference type="Proteomes" id="UP000755667">
    <property type="component" value="Unassembled WGS sequence"/>
</dbReference>
<accession>A0A9Q2PEW1</accession>
<reference evidence="1 4" key="1">
    <citation type="submission" date="2021-01" db="EMBL/GenBank/DDBJ databases">
        <title>Diatom-associated Roseobacters Show Island Model of Population Structure.</title>
        <authorList>
            <person name="Qu L."/>
            <person name="Feng X."/>
            <person name="Chen Y."/>
            <person name="Li L."/>
            <person name="Wang X."/>
            <person name="Hu Z."/>
            <person name="Wang H."/>
            <person name="Luo H."/>
        </authorList>
    </citation>
    <scope>NUCLEOTIDE SEQUENCE</scope>
    <source>
        <strain evidence="2 4">CC28-63</strain>
        <strain evidence="1">CC28-69</strain>
    </source>
</reference>
<dbReference type="EMBL" id="JAFBXE010000028">
    <property type="protein sequence ID" value="MBM2415144.1"/>
    <property type="molecule type" value="Genomic_DNA"/>
</dbReference>
<dbReference type="RefSeq" id="WP_138487747.1">
    <property type="nucleotide sequence ID" value="NZ_JAFBWU010000028.1"/>
</dbReference>
<name>A0A9Q2PEW1_9RHOB</name>
<dbReference type="SUPFAM" id="SSF53448">
    <property type="entry name" value="Nucleotide-diphospho-sugar transferases"/>
    <property type="match status" value="1"/>
</dbReference>